<dbReference type="RefSeq" id="WP_425573991.1">
    <property type="nucleotide sequence ID" value="NZ_BAAAKV010000013.1"/>
</dbReference>
<dbReference type="EMBL" id="BAAAKV010000013">
    <property type="protein sequence ID" value="GAA1162470.1"/>
    <property type="molecule type" value="Genomic_DNA"/>
</dbReference>
<accession>A0ABN1URM9</accession>
<dbReference type="Proteomes" id="UP001501371">
    <property type="component" value="Unassembled WGS sequence"/>
</dbReference>
<organism evidence="1 2">
    <name type="scientific">Streptomyces hebeiensis</name>
    <dbReference type="NCBI Taxonomy" id="229486"/>
    <lineage>
        <taxon>Bacteria</taxon>
        <taxon>Bacillati</taxon>
        <taxon>Actinomycetota</taxon>
        <taxon>Actinomycetes</taxon>
        <taxon>Kitasatosporales</taxon>
        <taxon>Streptomycetaceae</taxon>
        <taxon>Streptomyces</taxon>
    </lineage>
</organism>
<proteinExistence type="predicted"/>
<gene>
    <name evidence="1" type="ORF">GCM10009654_18920</name>
</gene>
<keyword evidence="2" id="KW-1185">Reference proteome</keyword>
<evidence type="ECO:0000313" key="2">
    <source>
        <dbReference type="Proteomes" id="UP001501371"/>
    </source>
</evidence>
<evidence type="ECO:0000313" key="1">
    <source>
        <dbReference type="EMBL" id="GAA1162470.1"/>
    </source>
</evidence>
<reference evidence="1 2" key="1">
    <citation type="journal article" date="2019" name="Int. J. Syst. Evol. Microbiol.">
        <title>The Global Catalogue of Microorganisms (GCM) 10K type strain sequencing project: providing services to taxonomists for standard genome sequencing and annotation.</title>
        <authorList>
            <consortium name="The Broad Institute Genomics Platform"/>
            <consortium name="The Broad Institute Genome Sequencing Center for Infectious Disease"/>
            <person name="Wu L."/>
            <person name="Ma J."/>
        </authorList>
    </citation>
    <scope>NUCLEOTIDE SEQUENCE [LARGE SCALE GENOMIC DNA]</scope>
    <source>
        <strain evidence="1 2">JCM 12696</strain>
    </source>
</reference>
<name>A0ABN1URM9_9ACTN</name>
<sequence>MLAITRAAEQWSSGRRAWERAVAYPGPPPDGTVEAISAVRSDPAFDRRTNKHRDLVERCFARLRRWRAIATRYDKTAQSRQAAVTLASRLMWA</sequence>
<evidence type="ECO:0008006" key="3">
    <source>
        <dbReference type="Google" id="ProtNLM"/>
    </source>
</evidence>
<comment type="caution">
    <text evidence="1">The sequence shown here is derived from an EMBL/GenBank/DDBJ whole genome shotgun (WGS) entry which is preliminary data.</text>
</comment>
<protein>
    <recommendedName>
        <fullName evidence="3">Transposase</fullName>
    </recommendedName>
</protein>